<organism evidence="1 2">
    <name type="scientific">Chiloscyllium punctatum</name>
    <name type="common">Brownbanded bambooshark</name>
    <name type="synonym">Hemiscyllium punctatum</name>
    <dbReference type="NCBI Taxonomy" id="137246"/>
    <lineage>
        <taxon>Eukaryota</taxon>
        <taxon>Metazoa</taxon>
        <taxon>Chordata</taxon>
        <taxon>Craniata</taxon>
        <taxon>Vertebrata</taxon>
        <taxon>Chondrichthyes</taxon>
        <taxon>Elasmobranchii</taxon>
        <taxon>Galeomorphii</taxon>
        <taxon>Galeoidea</taxon>
        <taxon>Orectolobiformes</taxon>
        <taxon>Hemiscylliidae</taxon>
        <taxon>Chiloscyllium</taxon>
    </lineage>
</organism>
<dbReference type="AlphaFoldDB" id="A0A401TRJ4"/>
<name>A0A401TRJ4_CHIPU</name>
<sequence length="92" mass="9853">MVRGATSLWSTPRSIWRGPSGVGGPLAGRLSYEGAGAPGRVVLPRSPGRVHHEKSGYHDRVARVGTPLPPKWAFTPVVMVKPRSRSFAKAVV</sequence>
<protein>
    <submittedName>
        <fullName evidence="1">Uncharacterized protein</fullName>
    </submittedName>
</protein>
<evidence type="ECO:0000313" key="2">
    <source>
        <dbReference type="Proteomes" id="UP000287033"/>
    </source>
</evidence>
<dbReference type="EMBL" id="BEZZ01154182">
    <property type="protein sequence ID" value="GCC45232.1"/>
    <property type="molecule type" value="Genomic_DNA"/>
</dbReference>
<accession>A0A401TRJ4</accession>
<comment type="caution">
    <text evidence="1">The sequence shown here is derived from an EMBL/GenBank/DDBJ whole genome shotgun (WGS) entry which is preliminary data.</text>
</comment>
<keyword evidence="2" id="KW-1185">Reference proteome</keyword>
<dbReference type="Proteomes" id="UP000287033">
    <property type="component" value="Unassembled WGS sequence"/>
</dbReference>
<gene>
    <name evidence="1" type="ORF">chiPu_0029335</name>
</gene>
<proteinExistence type="predicted"/>
<reference evidence="1 2" key="1">
    <citation type="journal article" date="2018" name="Nat. Ecol. Evol.">
        <title>Shark genomes provide insights into elasmobranch evolution and the origin of vertebrates.</title>
        <authorList>
            <person name="Hara Y"/>
            <person name="Yamaguchi K"/>
            <person name="Onimaru K"/>
            <person name="Kadota M"/>
            <person name="Koyanagi M"/>
            <person name="Keeley SD"/>
            <person name="Tatsumi K"/>
            <person name="Tanaka K"/>
            <person name="Motone F"/>
            <person name="Kageyama Y"/>
            <person name="Nozu R"/>
            <person name="Adachi N"/>
            <person name="Nishimura O"/>
            <person name="Nakagawa R"/>
            <person name="Tanegashima C"/>
            <person name="Kiyatake I"/>
            <person name="Matsumoto R"/>
            <person name="Murakumo K"/>
            <person name="Nishida K"/>
            <person name="Terakita A"/>
            <person name="Kuratani S"/>
            <person name="Sato K"/>
            <person name="Hyodo S Kuraku.S."/>
        </authorList>
    </citation>
    <scope>NUCLEOTIDE SEQUENCE [LARGE SCALE GENOMIC DNA]</scope>
</reference>
<evidence type="ECO:0000313" key="1">
    <source>
        <dbReference type="EMBL" id="GCC45232.1"/>
    </source>
</evidence>